<dbReference type="GO" id="GO:0003676">
    <property type="term" value="F:nucleic acid binding"/>
    <property type="evidence" value="ECO:0007669"/>
    <property type="project" value="InterPro"/>
</dbReference>
<accession>A0A9W7FZ14</accession>
<evidence type="ECO:0008006" key="4">
    <source>
        <dbReference type="Google" id="ProtNLM"/>
    </source>
</evidence>
<evidence type="ECO:0000313" key="3">
    <source>
        <dbReference type="Proteomes" id="UP001165082"/>
    </source>
</evidence>
<dbReference type="InterPro" id="IPR010979">
    <property type="entry name" value="Ribosomal_uS13-like_H2TH"/>
</dbReference>
<dbReference type="Proteomes" id="UP001165082">
    <property type="component" value="Unassembled WGS sequence"/>
</dbReference>
<comment type="caution">
    <text evidence="2">The sequence shown here is derived from an EMBL/GenBank/DDBJ whole genome shotgun (WGS) entry which is preliminary data.</text>
</comment>
<feature type="region of interest" description="Disordered" evidence="1">
    <location>
        <begin position="255"/>
        <end position="274"/>
    </location>
</feature>
<reference evidence="2" key="1">
    <citation type="submission" date="2022-07" db="EMBL/GenBank/DDBJ databases">
        <title>Genome analysis of Parmales, a sister group of diatoms, reveals the evolutionary specialization of diatoms from phago-mixotrophs to photoautotrophs.</title>
        <authorList>
            <person name="Ban H."/>
            <person name="Sato S."/>
            <person name="Yoshikawa S."/>
            <person name="Kazumasa Y."/>
            <person name="Nakamura Y."/>
            <person name="Ichinomiya M."/>
            <person name="Saitoh K."/>
            <person name="Sato N."/>
            <person name="Blanc-Mathieu R."/>
            <person name="Endo H."/>
            <person name="Kuwata A."/>
            <person name="Ogata H."/>
        </authorList>
    </citation>
    <scope>NUCLEOTIDE SEQUENCE</scope>
</reference>
<dbReference type="AlphaFoldDB" id="A0A9W7FZ14"/>
<evidence type="ECO:0000313" key="2">
    <source>
        <dbReference type="EMBL" id="GMI25407.1"/>
    </source>
</evidence>
<evidence type="ECO:0000256" key="1">
    <source>
        <dbReference type="SAM" id="MobiDB-lite"/>
    </source>
</evidence>
<dbReference type="EMBL" id="BRXZ01007196">
    <property type="protein sequence ID" value="GMI25407.1"/>
    <property type="molecule type" value="Genomic_DNA"/>
</dbReference>
<gene>
    <name evidence="2" type="ORF">TrRE_jg583</name>
</gene>
<dbReference type="Gene3D" id="1.10.8.50">
    <property type="match status" value="1"/>
</dbReference>
<sequence>MGEGPSVKAWVEKQANRKIGSQVTKEVYDGDLDWPLGKPPDLKDGKLMKMECLGKLILATFEKESRSSPFAARTTTTTTTLLLCRGSGGGRDNGVLMKLNFPGNLSITIFKAGESNRGAFVTTISVADAQTLRSSRRHLDVTGDDAIFNADAVLNVLGKADQEQYLATVLLDQTIFPGVGNVMKIECLFHFSLHPEALLKDVDSEKRREIVLWLRDFAMRWYKLKVATTDEERADILLGAQLYWINARGMGHENDAPEGYQNRRRHPTGFHMTV</sequence>
<dbReference type="SUPFAM" id="SSF46946">
    <property type="entry name" value="S13-like H2TH domain"/>
    <property type="match status" value="1"/>
</dbReference>
<name>A0A9W7FZ14_9STRA</name>
<dbReference type="OrthoDB" id="444592at2759"/>
<organism evidence="2 3">
    <name type="scientific">Triparma retinervis</name>
    <dbReference type="NCBI Taxonomy" id="2557542"/>
    <lineage>
        <taxon>Eukaryota</taxon>
        <taxon>Sar</taxon>
        <taxon>Stramenopiles</taxon>
        <taxon>Ochrophyta</taxon>
        <taxon>Bolidophyceae</taxon>
        <taxon>Parmales</taxon>
        <taxon>Triparmaceae</taxon>
        <taxon>Triparma</taxon>
    </lineage>
</organism>
<keyword evidence="3" id="KW-1185">Reference proteome</keyword>
<protein>
    <recommendedName>
        <fullName evidence="4">DNA-(apurinic or apyrimidinic site) lyase</fullName>
    </recommendedName>
</protein>
<proteinExistence type="predicted"/>